<evidence type="ECO:0000313" key="2">
    <source>
        <dbReference type="EnsemblMetazoa" id="OVOC11582.1"/>
    </source>
</evidence>
<organism evidence="2 3">
    <name type="scientific">Onchocerca volvulus</name>
    <dbReference type="NCBI Taxonomy" id="6282"/>
    <lineage>
        <taxon>Eukaryota</taxon>
        <taxon>Metazoa</taxon>
        <taxon>Ecdysozoa</taxon>
        <taxon>Nematoda</taxon>
        <taxon>Chromadorea</taxon>
        <taxon>Rhabditida</taxon>
        <taxon>Spirurina</taxon>
        <taxon>Spiruromorpha</taxon>
        <taxon>Filarioidea</taxon>
        <taxon>Onchocercidae</taxon>
        <taxon>Onchocerca</taxon>
    </lineage>
</organism>
<reference evidence="3" key="1">
    <citation type="submission" date="2013-10" db="EMBL/GenBank/DDBJ databases">
        <title>Genome sequencing of Onchocerca volvulus.</title>
        <authorList>
            <person name="Cotton J."/>
            <person name="Tsai J."/>
            <person name="Stanley E."/>
            <person name="Tracey A."/>
            <person name="Holroyd N."/>
            <person name="Lustigman S."/>
            <person name="Berriman M."/>
        </authorList>
    </citation>
    <scope>NUCLEOTIDE SEQUENCE</scope>
</reference>
<dbReference type="EMBL" id="CMVM020000380">
    <property type="status" value="NOT_ANNOTATED_CDS"/>
    <property type="molecule type" value="Genomic_DNA"/>
</dbReference>
<evidence type="ECO:0000256" key="1">
    <source>
        <dbReference type="SAM" id="MobiDB-lite"/>
    </source>
</evidence>
<protein>
    <submittedName>
        <fullName evidence="2">Uncharacterized protein</fullName>
    </submittedName>
</protein>
<reference evidence="2" key="2">
    <citation type="submission" date="2018-02" db="UniProtKB">
        <authorList>
            <consortium name="EnsemblMetazoa"/>
        </authorList>
    </citation>
    <scope>IDENTIFICATION</scope>
</reference>
<dbReference type="AlphaFoldDB" id="A0A2K6VJ78"/>
<evidence type="ECO:0000313" key="3">
    <source>
        <dbReference type="Proteomes" id="UP000024404"/>
    </source>
</evidence>
<dbReference type="EnsemblMetazoa" id="OVOC11582.2">
    <property type="protein sequence ID" value="OVOC11582.2"/>
    <property type="gene ID" value="WBGene00248391"/>
</dbReference>
<sequence>MCESSLSMVSSAFGHLYFSSFIICEASHNSSTYRPPTCEKDRESESATADRECTNNGSTAGGVVNLLASVQDLPDKFLSIYEFQRRTPTWL</sequence>
<dbReference type="Proteomes" id="UP000024404">
    <property type="component" value="Unassembled WGS sequence"/>
</dbReference>
<keyword evidence="3" id="KW-1185">Reference proteome</keyword>
<name>A0A2K6VJ78_ONCVO</name>
<feature type="region of interest" description="Disordered" evidence="1">
    <location>
        <begin position="29"/>
        <end position="54"/>
    </location>
</feature>
<accession>A0A2K6VJ78</accession>
<dbReference type="EnsemblMetazoa" id="OVOC11582.1">
    <property type="protein sequence ID" value="OVOC11582.1"/>
    <property type="gene ID" value="WBGene00248391"/>
</dbReference>
<proteinExistence type="predicted"/>
<feature type="compositionally biased region" description="Basic and acidic residues" evidence="1">
    <location>
        <begin position="37"/>
        <end position="53"/>
    </location>
</feature>